<keyword evidence="2" id="KW-1185">Reference proteome</keyword>
<dbReference type="Proteomes" id="UP000253529">
    <property type="component" value="Unassembled WGS sequence"/>
</dbReference>
<dbReference type="EMBL" id="QNRK01000001">
    <property type="protein sequence ID" value="RBP18207.1"/>
    <property type="molecule type" value="Genomic_DNA"/>
</dbReference>
<comment type="caution">
    <text evidence="1">The sequence shown here is derived from an EMBL/GenBank/DDBJ whole genome shotgun (WGS) entry which is preliminary data.</text>
</comment>
<organism evidence="1 2">
    <name type="scientific">Roseiarcus fermentans</name>
    <dbReference type="NCBI Taxonomy" id="1473586"/>
    <lineage>
        <taxon>Bacteria</taxon>
        <taxon>Pseudomonadati</taxon>
        <taxon>Pseudomonadota</taxon>
        <taxon>Alphaproteobacteria</taxon>
        <taxon>Hyphomicrobiales</taxon>
        <taxon>Roseiarcaceae</taxon>
        <taxon>Roseiarcus</taxon>
    </lineage>
</organism>
<evidence type="ECO:0000313" key="2">
    <source>
        <dbReference type="Proteomes" id="UP000253529"/>
    </source>
</evidence>
<name>A0A366FUD8_9HYPH</name>
<dbReference type="AlphaFoldDB" id="A0A366FUD8"/>
<protein>
    <submittedName>
        <fullName evidence="1">Uncharacterized protein</fullName>
    </submittedName>
</protein>
<reference evidence="1 2" key="1">
    <citation type="submission" date="2018-06" db="EMBL/GenBank/DDBJ databases">
        <title>Genomic Encyclopedia of Type Strains, Phase IV (KMG-IV): sequencing the most valuable type-strain genomes for metagenomic binning, comparative biology and taxonomic classification.</title>
        <authorList>
            <person name="Goeker M."/>
        </authorList>
    </citation>
    <scope>NUCLEOTIDE SEQUENCE [LARGE SCALE GENOMIC DNA]</scope>
    <source>
        <strain evidence="1 2">DSM 24875</strain>
    </source>
</reference>
<evidence type="ECO:0000313" key="1">
    <source>
        <dbReference type="EMBL" id="RBP18207.1"/>
    </source>
</evidence>
<sequence>MAGVAALHANELGVGRVEPIARDLRRILRAAGAKFAFSRIEKKYLAATKVFDTYFDQGENLAVPWNVYWLKPMKLVMTFKLASFVITEEIAKTVWECLTAKSEFTSKKKFVEAASAMLERVHLLPDARSRVIVSGALQWAIENPENFTTHMKGKTHRQGHSPNFVAFNHIMDGLERFSKSWNRPIREIIHDEQEEFQRTLQEWHAIWSKPELKGVQPIIYPGDEPFSVSRGPGSVFRMSTENGSAGLQVIDVVLWLFRRALDGKEIGSDCAALLQFAFKRGLQNDFSFEGVGAFMDEKFGPVFSTPLTAEQQAKAEEKTAEFETHRQKQMQEYAERKTASLASKK</sequence>
<gene>
    <name evidence="1" type="ORF">DFR50_101151</name>
</gene>
<proteinExistence type="predicted"/>
<accession>A0A366FUD8</accession>